<evidence type="ECO:0000313" key="2">
    <source>
        <dbReference type="EMBL" id="ALP54480.1"/>
    </source>
</evidence>
<protein>
    <recommendedName>
        <fullName evidence="4">DUF465 domain-containing protein</fullName>
    </recommendedName>
</protein>
<dbReference type="STRING" id="1748243.Tel_15725"/>
<dbReference type="InterPro" id="IPR038444">
    <property type="entry name" value="DUF465_sf"/>
</dbReference>
<evidence type="ECO:0000256" key="1">
    <source>
        <dbReference type="SAM" id="Coils"/>
    </source>
</evidence>
<name>A0A0S2TH41_9GAMM</name>
<organism evidence="2 3">
    <name type="scientific">Candidatus Tenderia electrophaga</name>
    <dbReference type="NCBI Taxonomy" id="1748243"/>
    <lineage>
        <taxon>Bacteria</taxon>
        <taxon>Pseudomonadati</taxon>
        <taxon>Pseudomonadota</taxon>
        <taxon>Gammaproteobacteria</taxon>
        <taxon>Candidatus Tenderiales</taxon>
        <taxon>Candidatus Tenderiaceae</taxon>
        <taxon>Candidatus Tenderia</taxon>
    </lineage>
</organism>
<dbReference type="EMBL" id="CP013099">
    <property type="protein sequence ID" value="ALP54480.1"/>
    <property type="molecule type" value="Genomic_DNA"/>
</dbReference>
<gene>
    <name evidence="2" type="ORF">Tel_15725</name>
</gene>
<sequence>MSLSEEEIEQIKQKLAVLKIEHRDLDTAIGSLQQQAYVDQMQMRRMKKRKLFLKDMIHRLESMLIPDMPA</sequence>
<evidence type="ECO:0008006" key="4">
    <source>
        <dbReference type="Google" id="ProtNLM"/>
    </source>
</evidence>
<proteinExistence type="predicted"/>
<dbReference type="Pfam" id="PF04325">
    <property type="entry name" value="DUF465"/>
    <property type="match status" value="1"/>
</dbReference>
<dbReference type="Proteomes" id="UP000055136">
    <property type="component" value="Chromosome"/>
</dbReference>
<dbReference type="Gene3D" id="6.10.280.50">
    <property type="match status" value="1"/>
</dbReference>
<dbReference type="InterPro" id="IPR007420">
    <property type="entry name" value="DUF465"/>
</dbReference>
<dbReference type="KEGG" id="tee:Tel_15725"/>
<dbReference type="AlphaFoldDB" id="A0A0S2TH41"/>
<evidence type="ECO:0000313" key="3">
    <source>
        <dbReference type="Proteomes" id="UP000055136"/>
    </source>
</evidence>
<feature type="coiled-coil region" evidence="1">
    <location>
        <begin position="1"/>
        <end position="28"/>
    </location>
</feature>
<keyword evidence="3" id="KW-1185">Reference proteome</keyword>
<accession>A0A0S2TH41</accession>
<keyword evidence="1" id="KW-0175">Coiled coil</keyword>
<reference evidence="2" key="1">
    <citation type="submission" date="2015-10" db="EMBL/GenBank/DDBJ databases">
        <title>Description of Candidatus Tenderia electrophaga gen. nov, sp. nov., an Uncultivated Electroautotroph from a Biocathode Enrichment.</title>
        <authorList>
            <person name="Eddie B.J."/>
            <person name="Malanoski A.P."/>
            <person name="Wang Z."/>
            <person name="Hall R.J."/>
            <person name="Oh S.D."/>
            <person name="Heiner C."/>
            <person name="Lin B."/>
            <person name="Strycharz-Glaven S.M."/>
        </authorList>
    </citation>
    <scope>NUCLEOTIDE SEQUENCE [LARGE SCALE GENOMIC DNA]</scope>
    <source>
        <strain evidence="2">NRL1</strain>
    </source>
</reference>